<name>A0A4D6WT14_9FLOR</name>
<dbReference type="Gene3D" id="1.20.58.110">
    <property type="entry name" value="Ribosomal protein S20"/>
    <property type="match status" value="1"/>
</dbReference>
<dbReference type="HAMAP" id="MF_00500">
    <property type="entry name" value="Ribosomal_bS20"/>
    <property type="match status" value="1"/>
</dbReference>
<dbReference type="SUPFAM" id="SSF46992">
    <property type="entry name" value="Ribosomal protein S20"/>
    <property type="match status" value="1"/>
</dbReference>
<dbReference type="InterPro" id="IPR002583">
    <property type="entry name" value="Ribosomal_bS20"/>
</dbReference>
<keyword evidence="5" id="KW-0687">Ribonucleoprotein</keyword>
<evidence type="ECO:0000256" key="3">
    <source>
        <dbReference type="ARBA" id="ARBA00022884"/>
    </source>
</evidence>
<dbReference type="InterPro" id="IPR036510">
    <property type="entry name" value="Ribosomal_bS20_sf"/>
</dbReference>
<evidence type="ECO:0000256" key="2">
    <source>
        <dbReference type="ARBA" id="ARBA00022730"/>
    </source>
</evidence>
<keyword evidence="4 6" id="KW-0689">Ribosomal protein</keyword>
<dbReference type="GO" id="GO:0070181">
    <property type="term" value="F:small ribosomal subunit rRNA binding"/>
    <property type="evidence" value="ECO:0007669"/>
    <property type="project" value="TreeGrafter"/>
</dbReference>
<keyword evidence="2" id="KW-0699">rRNA-binding</keyword>
<proteinExistence type="inferred from homology"/>
<reference evidence="6" key="1">
    <citation type="journal article" date="2019" name="Mol. Phylogenet. Evol.">
        <title>Morphological evolution and classification of the red algal order Ceramiales inferred using plastid phylogenomics.</title>
        <authorList>
            <person name="Diaz-Tapia P."/>
            <person name="Pasella M.M."/>
            <person name="Verbruggen H."/>
            <person name="Maggs C.A."/>
        </authorList>
    </citation>
    <scope>NUCLEOTIDE SEQUENCE</scope>
    <source>
        <strain evidence="6">PD2950_3</strain>
    </source>
</reference>
<dbReference type="NCBIfam" id="TIGR00029">
    <property type="entry name" value="S20"/>
    <property type="match status" value="1"/>
</dbReference>
<evidence type="ECO:0000313" key="6">
    <source>
        <dbReference type="EMBL" id="QCI06556.1"/>
    </source>
</evidence>
<sequence length="94" mass="10970">MNKNLSALKRNKIALRNRCYNKRYKTSIKNSIKKFLFSISNTNAEDINSIHILNNLSIVYQKIDKAVKKGILHKNKAARKKSRLVKIMKIELNK</sequence>
<evidence type="ECO:0000256" key="5">
    <source>
        <dbReference type="ARBA" id="ARBA00023274"/>
    </source>
</evidence>
<keyword evidence="3" id="KW-0694">RNA-binding</keyword>
<geneLocation type="plastid" evidence="6"/>
<protein>
    <submittedName>
        <fullName evidence="6">Ribosomal protein S20</fullName>
    </submittedName>
</protein>
<keyword evidence="6" id="KW-0934">Plastid</keyword>
<evidence type="ECO:0000256" key="1">
    <source>
        <dbReference type="ARBA" id="ARBA00007634"/>
    </source>
</evidence>
<gene>
    <name evidence="6" type="primary">rps20</name>
</gene>
<dbReference type="PANTHER" id="PTHR33398:SF1">
    <property type="entry name" value="SMALL RIBOSOMAL SUBUNIT PROTEIN BS20C"/>
    <property type="match status" value="1"/>
</dbReference>
<reference evidence="6" key="2">
    <citation type="submission" date="2019-04" db="EMBL/GenBank/DDBJ databases">
        <authorList>
            <person name="Pasella M."/>
        </authorList>
    </citation>
    <scope>NUCLEOTIDE SEQUENCE</scope>
    <source>
        <strain evidence="6">PD2950_3</strain>
    </source>
</reference>
<dbReference type="Pfam" id="PF01649">
    <property type="entry name" value="Ribosomal_S20p"/>
    <property type="match status" value="1"/>
</dbReference>
<dbReference type="GO" id="GO:0006412">
    <property type="term" value="P:translation"/>
    <property type="evidence" value="ECO:0007669"/>
    <property type="project" value="InterPro"/>
</dbReference>
<comment type="similarity">
    <text evidence="1">Belongs to the bacterial ribosomal protein bS20 family.</text>
</comment>
<dbReference type="GO" id="GO:0003735">
    <property type="term" value="F:structural constituent of ribosome"/>
    <property type="evidence" value="ECO:0007669"/>
    <property type="project" value="InterPro"/>
</dbReference>
<evidence type="ECO:0000256" key="4">
    <source>
        <dbReference type="ARBA" id="ARBA00022980"/>
    </source>
</evidence>
<dbReference type="GO" id="GO:0015935">
    <property type="term" value="C:small ribosomal subunit"/>
    <property type="evidence" value="ECO:0007669"/>
    <property type="project" value="TreeGrafter"/>
</dbReference>
<dbReference type="AlphaFoldDB" id="A0A4D6WT14"/>
<accession>A0A4D6WT14</accession>
<dbReference type="PANTHER" id="PTHR33398">
    <property type="entry name" value="30S RIBOSOMAL PROTEIN S20"/>
    <property type="match status" value="1"/>
</dbReference>
<dbReference type="GO" id="GO:0005829">
    <property type="term" value="C:cytosol"/>
    <property type="evidence" value="ECO:0007669"/>
    <property type="project" value="TreeGrafter"/>
</dbReference>
<dbReference type="EMBL" id="MK814655">
    <property type="protein sequence ID" value="QCI06556.1"/>
    <property type="molecule type" value="Genomic_DNA"/>
</dbReference>
<organism evidence="6">
    <name type="scientific">Erythroglossum lusitanicum</name>
    <dbReference type="NCBI Taxonomy" id="2575615"/>
    <lineage>
        <taxon>Eukaryota</taxon>
        <taxon>Rhodophyta</taxon>
        <taxon>Florideophyceae</taxon>
        <taxon>Rhodymeniophycidae</taxon>
        <taxon>Ceramiales</taxon>
        <taxon>Delesseriaceae</taxon>
        <taxon>Erythroglossum</taxon>
    </lineage>
</organism>